<dbReference type="Proteomes" id="UP001141806">
    <property type="component" value="Unassembled WGS sequence"/>
</dbReference>
<dbReference type="EMBL" id="JAMYWD010000012">
    <property type="protein sequence ID" value="KAJ4950963.1"/>
    <property type="molecule type" value="Genomic_DNA"/>
</dbReference>
<evidence type="ECO:0000313" key="1">
    <source>
        <dbReference type="EMBL" id="KAJ4950963.1"/>
    </source>
</evidence>
<dbReference type="AlphaFoldDB" id="A0A9Q0GQT7"/>
<keyword evidence="2" id="KW-1185">Reference proteome</keyword>
<gene>
    <name evidence="1" type="ORF">NE237_027795</name>
</gene>
<proteinExistence type="predicted"/>
<comment type="caution">
    <text evidence="1">The sequence shown here is derived from an EMBL/GenBank/DDBJ whole genome shotgun (WGS) entry which is preliminary data.</text>
</comment>
<accession>A0A9Q0GQT7</accession>
<evidence type="ECO:0000313" key="2">
    <source>
        <dbReference type="Proteomes" id="UP001141806"/>
    </source>
</evidence>
<protein>
    <submittedName>
        <fullName evidence="1">Uncharacterized protein</fullName>
    </submittedName>
</protein>
<organism evidence="1 2">
    <name type="scientific">Protea cynaroides</name>
    <dbReference type="NCBI Taxonomy" id="273540"/>
    <lineage>
        <taxon>Eukaryota</taxon>
        <taxon>Viridiplantae</taxon>
        <taxon>Streptophyta</taxon>
        <taxon>Embryophyta</taxon>
        <taxon>Tracheophyta</taxon>
        <taxon>Spermatophyta</taxon>
        <taxon>Magnoliopsida</taxon>
        <taxon>Proteales</taxon>
        <taxon>Proteaceae</taxon>
        <taxon>Protea</taxon>
    </lineage>
</organism>
<sequence length="140" mass="15360">MKHEYLSPTRCYNPCLRALRLSSKNHINPHADTLSKINFKTQGLSLPSVSVYLSGSISPPPFSPFLLWGFSAEDRAANGSVSPLSIVCFAELHFGSSDEFPREGRGLFSSSSVGVVSQQNFVPEIYCGKPIYWGIGFTNL</sequence>
<name>A0A9Q0GQT7_9MAGN</name>
<reference evidence="1" key="1">
    <citation type="journal article" date="2023" name="Plant J.">
        <title>The genome of the king protea, Protea cynaroides.</title>
        <authorList>
            <person name="Chang J."/>
            <person name="Duong T.A."/>
            <person name="Schoeman C."/>
            <person name="Ma X."/>
            <person name="Roodt D."/>
            <person name="Barker N."/>
            <person name="Li Z."/>
            <person name="Van de Peer Y."/>
            <person name="Mizrachi E."/>
        </authorList>
    </citation>
    <scope>NUCLEOTIDE SEQUENCE</scope>
    <source>
        <tissue evidence="1">Young leaves</tissue>
    </source>
</reference>